<dbReference type="InterPro" id="IPR045538">
    <property type="entry name" value="CIS_TMP"/>
</dbReference>
<dbReference type="EMBL" id="JBELQB010000003">
    <property type="protein sequence ID" value="MFL9836739.1"/>
    <property type="molecule type" value="Genomic_DNA"/>
</dbReference>
<keyword evidence="2" id="KW-1185">Reference proteome</keyword>
<reference evidence="1 2" key="1">
    <citation type="submission" date="2024-06" db="EMBL/GenBank/DDBJ databases">
        <authorList>
            <person name="Kaempfer P."/>
            <person name="Viver T."/>
        </authorList>
    </citation>
    <scope>NUCLEOTIDE SEQUENCE [LARGE SCALE GENOMIC DNA]</scope>
    <source>
        <strain evidence="1 2">ST-75</strain>
    </source>
</reference>
<protein>
    <submittedName>
        <fullName evidence="1">Contractile injection system tape measure protein</fullName>
    </submittedName>
</protein>
<evidence type="ECO:0000313" key="2">
    <source>
        <dbReference type="Proteomes" id="UP001629059"/>
    </source>
</evidence>
<evidence type="ECO:0000313" key="1">
    <source>
        <dbReference type="EMBL" id="MFL9836739.1"/>
    </source>
</evidence>
<accession>A0ABW8Y9B4</accession>
<sequence>MGDKISVQDAGIIILTNFIPTLFERLGLTSEGEFTNLQSRQRAVLYLQYLSRGMQESEDNLLILYKILCGLDVRLPITEKVMITMSERNLIEKLIDGAIAYWPSIADSTFSRFRANWLMRDGQLKETATYWELTVEKKPYDILLSRSPYAFSAVKYPWMHKVLEVYWPY</sequence>
<comment type="caution">
    <text evidence="1">The sequence shown here is derived from an EMBL/GenBank/DDBJ whole genome shotgun (WGS) entry which is preliminary data.</text>
</comment>
<gene>
    <name evidence="1" type="ORF">ABS768_04465</name>
</gene>
<dbReference type="Pfam" id="PF19268">
    <property type="entry name" value="CIS_TMP"/>
    <property type="match status" value="1"/>
</dbReference>
<proteinExistence type="predicted"/>
<name>A0ABW8Y9B4_9FLAO</name>
<organism evidence="1 2">
    <name type="scientific">Flavobacterium rhizophilum</name>
    <dbReference type="NCBI Taxonomy" id="3163296"/>
    <lineage>
        <taxon>Bacteria</taxon>
        <taxon>Pseudomonadati</taxon>
        <taxon>Bacteroidota</taxon>
        <taxon>Flavobacteriia</taxon>
        <taxon>Flavobacteriales</taxon>
        <taxon>Flavobacteriaceae</taxon>
        <taxon>Flavobacterium</taxon>
    </lineage>
</organism>
<dbReference type="Proteomes" id="UP001629059">
    <property type="component" value="Unassembled WGS sequence"/>
</dbReference>
<dbReference type="RefSeq" id="WP_408073768.1">
    <property type="nucleotide sequence ID" value="NZ_JBELQB010000003.1"/>
</dbReference>